<keyword evidence="3" id="KW-1185">Reference proteome</keyword>
<comment type="caution">
    <text evidence="2">The sequence shown here is derived from an EMBL/GenBank/DDBJ whole genome shotgun (WGS) entry which is preliminary data.</text>
</comment>
<sequence length="761" mass="86646">MAAQAPTTTNMSSFKCGGRRHLFTYNWTIENLVFWAKKSDEYLETDVFRPRLIDDGIWRLRLYPRGRDETLLWYLERVYGERTETVYANFKITMSTGRVVHYEYHSNNYPFKRGSGAASATEKKLKDILSEGSLTTDPEPLTIVCQMSRRCSSVALAERLSSSTRIEIGRLTFSWHFGQFSKWDPTEEHTHAGYTYGNAVYDILSCKMHLYTNRDPEAERLGIIIRFRRPSTEDFLVVAKISVLDVYGKAVITYNETYFEKAGDDTIVWVTPAFIEKKVLTDAAEVYLPNDELTLLSEFKIPVKNIYAVRLQYSLASNAALQNIVEKTSVAEVPRSSVGTQTVLDTNHTENGTQTELELQKTEIELQTTEEEHCSSNKEPQIFVLSRERGQVVVQAIEKSALSNFKMGKNLVCCKEEDIEFSFDSDDIKEGLSEDECVVYYPEDGTVEYCLNYLLTEDSDDNREFIVVDYSEEDNDKNLDDQTQKIENAIQSGLAEEYYEEGLVTITEDEEDSQNVSGSNENEDSDDDVTSEEGSEESSGASMTKDDCSDDTSTSGNVRDYYDKAANTKRRTKSRCTSQESAASDVMEFFEEEMLKRAKLTEELNGSYSKAFKGCVTVYIVAMFLYFYINDAITYAKKNSISPPFGKHDEIISEFVKQLTILYAETLDDQSTLEFVLGYTSHSNFPISNLSTENAWVILALADAHQDEKLIKMVIDFLDANKATTLDSLEWRNEVGSRILKAHAVFRQRFSTKPTIEQQKV</sequence>
<dbReference type="Gene3D" id="1.25.40.420">
    <property type="match status" value="1"/>
</dbReference>
<gene>
    <name evidence="2" type="ORF">JTE90_026817</name>
</gene>
<evidence type="ECO:0000256" key="1">
    <source>
        <dbReference type="SAM" id="MobiDB-lite"/>
    </source>
</evidence>
<dbReference type="InterPro" id="IPR008974">
    <property type="entry name" value="TRAF-like"/>
</dbReference>
<dbReference type="AlphaFoldDB" id="A0AAV6V5N3"/>
<accession>A0AAV6V5N3</accession>
<feature type="region of interest" description="Disordered" evidence="1">
    <location>
        <begin position="508"/>
        <end position="560"/>
    </location>
</feature>
<protein>
    <recommendedName>
        <fullName evidence="4">MATH domain-containing protein</fullName>
    </recommendedName>
</protein>
<dbReference type="SUPFAM" id="SSF49599">
    <property type="entry name" value="TRAF domain-like"/>
    <property type="match status" value="2"/>
</dbReference>
<reference evidence="2 3" key="1">
    <citation type="journal article" date="2022" name="Nat. Ecol. Evol.">
        <title>A masculinizing supergene underlies an exaggerated male reproductive morph in a spider.</title>
        <authorList>
            <person name="Hendrickx F."/>
            <person name="De Corte Z."/>
            <person name="Sonet G."/>
            <person name="Van Belleghem S.M."/>
            <person name="Kostlbacher S."/>
            <person name="Vangestel C."/>
        </authorList>
    </citation>
    <scope>NUCLEOTIDE SEQUENCE [LARGE SCALE GENOMIC DNA]</scope>
    <source>
        <strain evidence="2">W744_W776</strain>
    </source>
</reference>
<name>A0AAV6V5N3_9ARAC</name>
<dbReference type="Gene3D" id="2.60.210.10">
    <property type="entry name" value="Apoptosis, Tumor Necrosis Factor Receptor Associated Protein 2, Chain A"/>
    <property type="match status" value="1"/>
</dbReference>
<dbReference type="EMBL" id="JAFNEN010000152">
    <property type="protein sequence ID" value="KAG8191782.1"/>
    <property type="molecule type" value="Genomic_DNA"/>
</dbReference>
<dbReference type="Proteomes" id="UP000827092">
    <property type="component" value="Unassembled WGS sequence"/>
</dbReference>
<evidence type="ECO:0000313" key="2">
    <source>
        <dbReference type="EMBL" id="KAG8191782.1"/>
    </source>
</evidence>
<feature type="compositionally biased region" description="Acidic residues" evidence="1">
    <location>
        <begin position="521"/>
        <end position="536"/>
    </location>
</feature>
<organism evidence="2 3">
    <name type="scientific">Oedothorax gibbosus</name>
    <dbReference type="NCBI Taxonomy" id="931172"/>
    <lineage>
        <taxon>Eukaryota</taxon>
        <taxon>Metazoa</taxon>
        <taxon>Ecdysozoa</taxon>
        <taxon>Arthropoda</taxon>
        <taxon>Chelicerata</taxon>
        <taxon>Arachnida</taxon>
        <taxon>Araneae</taxon>
        <taxon>Araneomorphae</taxon>
        <taxon>Entelegynae</taxon>
        <taxon>Araneoidea</taxon>
        <taxon>Linyphiidae</taxon>
        <taxon>Erigoninae</taxon>
        <taxon>Oedothorax</taxon>
    </lineage>
</organism>
<proteinExistence type="predicted"/>
<evidence type="ECO:0008006" key="4">
    <source>
        <dbReference type="Google" id="ProtNLM"/>
    </source>
</evidence>
<evidence type="ECO:0000313" key="3">
    <source>
        <dbReference type="Proteomes" id="UP000827092"/>
    </source>
</evidence>